<dbReference type="PANTHER" id="PTHR37904:SF2">
    <property type="entry name" value="OS10G0566900 PROTEIN"/>
    <property type="match status" value="1"/>
</dbReference>
<evidence type="ECO:0000313" key="1">
    <source>
        <dbReference type="EMBL" id="KAF8377455.1"/>
    </source>
</evidence>
<dbReference type="AlphaFoldDB" id="A0A835CZ29"/>
<accession>A0A835CZ29</accession>
<keyword evidence="2" id="KW-1185">Reference proteome</keyword>
<name>A0A835CZ29_TETSI</name>
<dbReference type="Proteomes" id="UP000655225">
    <property type="component" value="Unassembled WGS sequence"/>
</dbReference>
<protein>
    <submittedName>
        <fullName evidence="1">Uncharacterized protein</fullName>
    </submittedName>
</protein>
<reference evidence="1 2" key="1">
    <citation type="submission" date="2020-04" db="EMBL/GenBank/DDBJ databases">
        <title>Plant Genome Project.</title>
        <authorList>
            <person name="Zhang R.-G."/>
        </authorList>
    </citation>
    <scope>NUCLEOTIDE SEQUENCE [LARGE SCALE GENOMIC DNA]</scope>
    <source>
        <strain evidence="1">YNK0</strain>
        <tissue evidence="1">Leaf</tissue>
    </source>
</reference>
<comment type="caution">
    <text evidence="1">The sequence shown here is derived from an EMBL/GenBank/DDBJ whole genome shotgun (WGS) entry which is preliminary data.</text>
</comment>
<dbReference type="InterPro" id="IPR029159">
    <property type="entry name" value="CA109-like"/>
</dbReference>
<gene>
    <name evidence="1" type="ORF">HHK36_030833</name>
</gene>
<sequence>MSSRPDAGITGMEAMVRKYQQKFRKVRDEMDRWNELQSQLLRQFKNASSIIERLQVLQEPKNYGGLACISGISEMLVAKQMESLETILLSMKKTVEEFHGVVLSLEKILRDGRQLVKGGSMPLTVKQMQLQVGVKPSLADCLEGLTILHEMHHSE</sequence>
<organism evidence="1 2">
    <name type="scientific">Tetracentron sinense</name>
    <name type="common">Spur-leaf</name>
    <dbReference type="NCBI Taxonomy" id="13715"/>
    <lineage>
        <taxon>Eukaryota</taxon>
        <taxon>Viridiplantae</taxon>
        <taxon>Streptophyta</taxon>
        <taxon>Embryophyta</taxon>
        <taxon>Tracheophyta</taxon>
        <taxon>Spermatophyta</taxon>
        <taxon>Magnoliopsida</taxon>
        <taxon>Trochodendrales</taxon>
        <taxon>Trochodendraceae</taxon>
        <taxon>Tetracentron</taxon>
    </lineage>
</organism>
<dbReference type="InterPro" id="IPR038985">
    <property type="entry name" value="OPRN-like"/>
</dbReference>
<dbReference type="OrthoDB" id="2018540at2759"/>
<dbReference type="Pfam" id="PF15011">
    <property type="entry name" value="CA109-like"/>
    <property type="match status" value="1"/>
</dbReference>
<dbReference type="EMBL" id="JABCRI010000024">
    <property type="protein sequence ID" value="KAF8377455.1"/>
    <property type="molecule type" value="Genomic_DNA"/>
</dbReference>
<evidence type="ECO:0000313" key="2">
    <source>
        <dbReference type="Proteomes" id="UP000655225"/>
    </source>
</evidence>
<proteinExistence type="predicted"/>
<dbReference type="OMA" id="IHTEEGM"/>
<dbReference type="PANTHER" id="PTHR37904">
    <property type="entry name" value="OS10G0566900 PROTEIN"/>
    <property type="match status" value="1"/>
</dbReference>